<feature type="non-terminal residue" evidence="1">
    <location>
        <position position="78"/>
    </location>
</feature>
<keyword evidence="2" id="KW-1185">Reference proteome</keyword>
<dbReference type="EMBL" id="JH688927">
    <property type="protein sequence ID" value="EJD32485.1"/>
    <property type="molecule type" value="Genomic_DNA"/>
</dbReference>
<reference evidence="2" key="1">
    <citation type="journal article" date="2012" name="Science">
        <title>The Paleozoic origin of enzymatic lignin decomposition reconstructed from 31 fungal genomes.</title>
        <authorList>
            <person name="Floudas D."/>
            <person name="Binder M."/>
            <person name="Riley R."/>
            <person name="Barry K."/>
            <person name="Blanchette R.A."/>
            <person name="Henrissat B."/>
            <person name="Martinez A.T."/>
            <person name="Otillar R."/>
            <person name="Spatafora J.W."/>
            <person name="Yadav J.S."/>
            <person name="Aerts A."/>
            <person name="Benoit I."/>
            <person name="Boyd A."/>
            <person name="Carlson A."/>
            <person name="Copeland A."/>
            <person name="Coutinho P.M."/>
            <person name="de Vries R.P."/>
            <person name="Ferreira P."/>
            <person name="Findley K."/>
            <person name="Foster B."/>
            <person name="Gaskell J."/>
            <person name="Glotzer D."/>
            <person name="Gorecki P."/>
            <person name="Heitman J."/>
            <person name="Hesse C."/>
            <person name="Hori C."/>
            <person name="Igarashi K."/>
            <person name="Jurgens J.A."/>
            <person name="Kallen N."/>
            <person name="Kersten P."/>
            <person name="Kohler A."/>
            <person name="Kuees U."/>
            <person name="Kumar T.K.A."/>
            <person name="Kuo A."/>
            <person name="LaButti K."/>
            <person name="Larrondo L.F."/>
            <person name="Lindquist E."/>
            <person name="Ling A."/>
            <person name="Lombard V."/>
            <person name="Lucas S."/>
            <person name="Lundell T."/>
            <person name="Martin R."/>
            <person name="McLaughlin D.J."/>
            <person name="Morgenstern I."/>
            <person name="Morin E."/>
            <person name="Murat C."/>
            <person name="Nagy L.G."/>
            <person name="Nolan M."/>
            <person name="Ohm R.A."/>
            <person name="Patyshakuliyeva A."/>
            <person name="Rokas A."/>
            <person name="Ruiz-Duenas F.J."/>
            <person name="Sabat G."/>
            <person name="Salamov A."/>
            <person name="Samejima M."/>
            <person name="Schmutz J."/>
            <person name="Slot J.C."/>
            <person name="St John F."/>
            <person name="Stenlid J."/>
            <person name="Sun H."/>
            <person name="Sun S."/>
            <person name="Syed K."/>
            <person name="Tsang A."/>
            <person name="Wiebenga A."/>
            <person name="Young D."/>
            <person name="Pisabarro A."/>
            <person name="Eastwood D.C."/>
            <person name="Martin F."/>
            <person name="Cullen D."/>
            <person name="Grigoriev I.V."/>
            <person name="Hibbett D.S."/>
        </authorList>
    </citation>
    <scope>NUCLEOTIDE SEQUENCE [LARGE SCALE GENOMIC DNA]</scope>
    <source>
        <strain evidence="2">TFB10046</strain>
    </source>
</reference>
<name>J0WL56_AURST</name>
<evidence type="ECO:0000313" key="1">
    <source>
        <dbReference type="EMBL" id="EJD32485.1"/>
    </source>
</evidence>
<sequence>MAQRVRAALDALRTLEYTPRQLLLDLLASEDEFSAPERAQIVAGRAEIIGRLLSDSTAPKAHDALAILDALHYPPLSL</sequence>
<organism evidence="1 2">
    <name type="scientific">Auricularia subglabra (strain TFB-10046 / SS5)</name>
    <name type="common">White-rot fungus</name>
    <name type="synonym">Auricularia delicata (strain TFB10046)</name>
    <dbReference type="NCBI Taxonomy" id="717982"/>
    <lineage>
        <taxon>Eukaryota</taxon>
        <taxon>Fungi</taxon>
        <taxon>Dikarya</taxon>
        <taxon>Basidiomycota</taxon>
        <taxon>Agaricomycotina</taxon>
        <taxon>Agaricomycetes</taxon>
        <taxon>Auriculariales</taxon>
        <taxon>Auriculariaceae</taxon>
        <taxon>Auricularia</taxon>
    </lineage>
</organism>
<proteinExistence type="predicted"/>
<dbReference type="InParanoid" id="J0WL56"/>
<accession>J0WL56</accession>
<dbReference type="KEGG" id="adl:AURDEDRAFT_178440"/>
<protein>
    <submittedName>
        <fullName evidence="1">Uncharacterized protein</fullName>
    </submittedName>
</protein>
<evidence type="ECO:0000313" key="2">
    <source>
        <dbReference type="Proteomes" id="UP000006514"/>
    </source>
</evidence>
<dbReference type="AlphaFoldDB" id="J0WL56"/>
<gene>
    <name evidence="1" type="ORF">AURDEDRAFT_178440</name>
</gene>
<dbReference type="Proteomes" id="UP000006514">
    <property type="component" value="Unassembled WGS sequence"/>
</dbReference>